<sequence length="317" mass="33419">MRRTARFLTILAAAAFVLAPALADARPGGRSSSGSRGARTYSAPPSTTTAPAAPRQFDRTMQQPTAPRPGTPGAGAASPARQGGFFARNPFMGGLMAGMLGAGIFGLLAGGGFFGGLGSMAGFLGFLLQIAIIAGLVALVVSFLRRRQQPAPAGLPNAMMREGAPPQPAMTGGSAGRGPAGDAITIDAADFAAFEKSLFEVNSAWSREDLDGLTRLATPEMVQYFRDDFNALKERGWKNETRDVKLEQGDLSEAWSEGPRDYATVAMRFSLVDVTRDLKTGEVTEGDPNVRSMATELWTFVRVQGGPWTLSAIQQAS</sequence>
<evidence type="ECO:0000259" key="4">
    <source>
        <dbReference type="SMART" id="SM00978"/>
    </source>
</evidence>
<dbReference type="EMBL" id="JAHCDA010000001">
    <property type="protein sequence ID" value="MBS7810254.1"/>
    <property type="molecule type" value="Genomic_DNA"/>
</dbReference>
<feature type="compositionally biased region" description="Low complexity" evidence="1">
    <location>
        <begin position="24"/>
        <end position="54"/>
    </location>
</feature>
<dbReference type="RefSeq" id="WP_213668886.1">
    <property type="nucleotide sequence ID" value="NZ_JAHCDA010000001.1"/>
</dbReference>
<keyword evidence="2" id="KW-1133">Transmembrane helix</keyword>
<accession>A0ABS5Q981</accession>
<feature type="signal peptide" evidence="3">
    <location>
        <begin position="1"/>
        <end position="23"/>
    </location>
</feature>
<feature type="chain" id="PRO_5046702076" evidence="3">
    <location>
        <begin position="24"/>
        <end position="317"/>
    </location>
</feature>
<dbReference type="PANTHER" id="PTHR41542:SF1">
    <property type="entry name" value="BLL5807 PROTEIN"/>
    <property type="match status" value="1"/>
</dbReference>
<proteinExistence type="predicted"/>
<evidence type="ECO:0000256" key="2">
    <source>
        <dbReference type="SAM" id="Phobius"/>
    </source>
</evidence>
<dbReference type="SMART" id="SM00978">
    <property type="entry name" value="Tim44"/>
    <property type="match status" value="1"/>
</dbReference>
<keyword evidence="6" id="KW-1185">Reference proteome</keyword>
<feature type="transmembrane region" description="Helical" evidence="2">
    <location>
        <begin position="121"/>
        <end position="144"/>
    </location>
</feature>
<feature type="transmembrane region" description="Helical" evidence="2">
    <location>
        <begin position="91"/>
        <end position="114"/>
    </location>
</feature>
<keyword evidence="2" id="KW-0472">Membrane</keyword>
<keyword evidence="2" id="KW-0812">Transmembrane</keyword>
<evidence type="ECO:0000256" key="3">
    <source>
        <dbReference type="SAM" id="SignalP"/>
    </source>
</evidence>
<dbReference type="Gene3D" id="3.10.450.240">
    <property type="match status" value="1"/>
</dbReference>
<feature type="region of interest" description="Disordered" evidence="1">
    <location>
        <begin position="24"/>
        <end position="80"/>
    </location>
</feature>
<dbReference type="InterPro" id="IPR007379">
    <property type="entry name" value="Tim44-like_dom"/>
</dbReference>
<protein>
    <submittedName>
        <fullName evidence="5">TIM44-like domain-containing protein</fullName>
    </submittedName>
</protein>
<gene>
    <name evidence="5" type="ORF">KHU32_04845</name>
</gene>
<name>A0ABS5Q981_9PROT</name>
<evidence type="ECO:0000256" key="1">
    <source>
        <dbReference type="SAM" id="MobiDB-lite"/>
    </source>
</evidence>
<dbReference type="PANTHER" id="PTHR41542">
    <property type="entry name" value="BLL5807 PROTEIN"/>
    <property type="match status" value="1"/>
</dbReference>
<evidence type="ECO:0000313" key="6">
    <source>
        <dbReference type="Proteomes" id="UP000766336"/>
    </source>
</evidence>
<feature type="region of interest" description="Disordered" evidence="1">
    <location>
        <begin position="154"/>
        <end position="177"/>
    </location>
</feature>
<dbReference type="Proteomes" id="UP000766336">
    <property type="component" value="Unassembled WGS sequence"/>
</dbReference>
<evidence type="ECO:0000313" key="5">
    <source>
        <dbReference type="EMBL" id="MBS7810254.1"/>
    </source>
</evidence>
<feature type="domain" description="Tim44-like" evidence="4">
    <location>
        <begin position="172"/>
        <end position="315"/>
    </location>
</feature>
<keyword evidence="3" id="KW-0732">Signal</keyword>
<reference evidence="5 6" key="1">
    <citation type="submission" date="2021-05" db="EMBL/GenBank/DDBJ databases">
        <title>Roseococcus sp. XZZS9, whole genome shotgun sequencing project.</title>
        <authorList>
            <person name="Zhao G."/>
            <person name="Shen L."/>
        </authorList>
    </citation>
    <scope>NUCLEOTIDE SEQUENCE [LARGE SCALE GENOMIC DNA]</scope>
    <source>
        <strain evidence="5 6">XZZS9</strain>
    </source>
</reference>
<comment type="caution">
    <text evidence="5">The sequence shown here is derived from an EMBL/GenBank/DDBJ whole genome shotgun (WGS) entry which is preliminary data.</text>
</comment>
<dbReference type="SUPFAM" id="SSF54427">
    <property type="entry name" value="NTF2-like"/>
    <property type="match status" value="1"/>
</dbReference>
<dbReference type="InterPro" id="IPR032710">
    <property type="entry name" value="NTF2-like_dom_sf"/>
</dbReference>
<organism evidence="5 6">
    <name type="scientific">Roseococcus pinisoli</name>
    <dbReference type="NCBI Taxonomy" id="2835040"/>
    <lineage>
        <taxon>Bacteria</taxon>
        <taxon>Pseudomonadati</taxon>
        <taxon>Pseudomonadota</taxon>
        <taxon>Alphaproteobacteria</taxon>
        <taxon>Acetobacterales</taxon>
        <taxon>Roseomonadaceae</taxon>
        <taxon>Roseococcus</taxon>
    </lineage>
</organism>
<dbReference type="Pfam" id="PF04280">
    <property type="entry name" value="Tim44"/>
    <property type="match status" value="1"/>
</dbReference>